<proteinExistence type="predicted"/>
<dbReference type="EMBL" id="JAIWYP010000002">
    <property type="protein sequence ID" value="KAH3860426.1"/>
    <property type="molecule type" value="Genomic_DNA"/>
</dbReference>
<organism evidence="1 2">
    <name type="scientific">Dreissena polymorpha</name>
    <name type="common">Zebra mussel</name>
    <name type="synonym">Mytilus polymorpha</name>
    <dbReference type="NCBI Taxonomy" id="45954"/>
    <lineage>
        <taxon>Eukaryota</taxon>
        <taxon>Metazoa</taxon>
        <taxon>Spiralia</taxon>
        <taxon>Lophotrochozoa</taxon>
        <taxon>Mollusca</taxon>
        <taxon>Bivalvia</taxon>
        <taxon>Autobranchia</taxon>
        <taxon>Heteroconchia</taxon>
        <taxon>Euheterodonta</taxon>
        <taxon>Imparidentia</taxon>
        <taxon>Neoheterodontei</taxon>
        <taxon>Myida</taxon>
        <taxon>Dreissenoidea</taxon>
        <taxon>Dreissenidae</taxon>
        <taxon>Dreissena</taxon>
    </lineage>
</organism>
<reference evidence="1" key="1">
    <citation type="journal article" date="2019" name="bioRxiv">
        <title>The Genome of the Zebra Mussel, Dreissena polymorpha: A Resource for Invasive Species Research.</title>
        <authorList>
            <person name="McCartney M.A."/>
            <person name="Auch B."/>
            <person name="Kono T."/>
            <person name="Mallez S."/>
            <person name="Zhang Y."/>
            <person name="Obille A."/>
            <person name="Becker A."/>
            <person name="Abrahante J.E."/>
            <person name="Garbe J."/>
            <person name="Badalamenti J.P."/>
            <person name="Herman A."/>
            <person name="Mangelson H."/>
            <person name="Liachko I."/>
            <person name="Sullivan S."/>
            <person name="Sone E.D."/>
            <person name="Koren S."/>
            <person name="Silverstein K.A.T."/>
            <person name="Beckman K.B."/>
            <person name="Gohl D.M."/>
        </authorList>
    </citation>
    <scope>NUCLEOTIDE SEQUENCE</scope>
    <source>
        <strain evidence="1">Duluth1</strain>
        <tissue evidence="1">Whole animal</tissue>
    </source>
</reference>
<keyword evidence="2" id="KW-1185">Reference proteome</keyword>
<protein>
    <submittedName>
        <fullName evidence="1">Uncharacterized protein</fullName>
    </submittedName>
</protein>
<evidence type="ECO:0000313" key="1">
    <source>
        <dbReference type="EMBL" id="KAH3860426.1"/>
    </source>
</evidence>
<gene>
    <name evidence="1" type="ORF">DPMN_023326</name>
</gene>
<name>A0A9D4LPG2_DREPO</name>
<sequence>MARKRPTRIPTPHDLPRGAPGLVMGPCIFEIDRIAIREVQYQFEDNRCRNEEIILPCVVGEDSGQDGRTEYHNNHNIPTFSPKKMTRNGAAEAARFVRGPCIVVIDRIVIRDVQYPLQENRYSGKDGRTDRRTAEITTISSRFSKKLLNLRSWMMYPTVYSNGIF</sequence>
<dbReference type="Proteomes" id="UP000828390">
    <property type="component" value="Unassembled WGS sequence"/>
</dbReference>
<comment type="caution">
    <text evidence="1">The sequence shown here is derived from an EMBL/GenBank/DDBJ whole genome shotgun (WGS) entry which is preliminary data.</text>
</comment>
<dbReference type="AlphaFoldDB" id="A0A9D4LPG2"/>
<accession>A0A9D4LPG2</accession>
<evidence type="ECO:0000313" key="2">
    <source>
        <dbReference type="Proteomes" id="UP000828390"/>
    </source>
</evidence>
<reference evidence="1" key="2">
    <citation type="submission" date="2020-11" db="EMBL/GenBank/DDBJ databases">
        <authorList>
            <person name="McCartney M.A."/>
            <person name="Auch B."/>
            <person name="Kono T."/>
            <person name="Mallez S."/>
            <person name="Becker A."/>
            <person name="Gohl D.M."/>
            <person name="Silverstein K.A.T."/>
            <person name="Koren S."/>
            <person name="Bechman K.B."/>
            <person name="Herman A."/>
            <person name="Abrahante J.E."/>
            <person name="Garbe J."/>
        </authorList>
    </citation>
    <scope>NUCLEOTIDE SEQUENCE</scope>
    <source>
        <strain evidence="1">Duluth1</strain>
        <tissue evidence="1">Whole animal</tissue>
    </source>
</reference>